<evidence type="ECO:0000256" key="1">
    <source>
        <dbReference type="ARBA" id="ARBA00004170"/>
    </source>
</evidence>
<dbReference type="EMBL" id="MBFT01000321">
    <property type="protein sequence ID" value="PVU93477.1"/>
    <property type="molecule type" value="Genomic_DNA"/>
</dbReference>
<keyword evidence="3" id="KW-0479">Metal-binding</keyword>
<comment type="subcellular location">
    <subcellularLocation>
        <location evidence="1">Membrane</location>
        <topology evidence="1">Peripheral membrane protein</topology>
    </subcellularLocation>
</comment>
<dbReference type="STRING" id="61424.A0A2T9YMC1"/>
<keyword evidence="7" id="KW-1133">Transmembrane helix</keyword>
<dbReference type="InterPro" id="IPR006629">
    <property type="entry name" value="LITAF"/>
</dbReference>
<evidence type="ECO:0000256" key="4">
    <source>
        <dbReference type="ARBA" id="ARBA00022833"/>
    </source>
</evidence>
<dbReference type="InterPro" id="IPR037519">
    <property type="entry name" value="LITAF_fam"/>
</dbReference>
<feature type="compositionally biased region" description="Polar residues" evidence="6">
    <location>
        <begin position="48"/>
        <end position="86"/>
    </location>
</feature>
<gene>
    <name evidence="9" type="ORF">BB559_003262</name>
</gene>
<dbReference type="GO" id="GO:0016020">
    <property type="term" value="C:membrane"/>
    <property type="evidence" value="ECO:0007669"/>
    <property type="project" value="UniProtKB-SubCell"/>
</dbReference>
<dbReference type="Pfam" id="PF10601">
    <property type="entry name" value="zf-LITAF-like"/>
    <property type="match status" value="1"/>
</dbReference>
<accession>A0A2T9YMC1</accession>
<feature type="compositionally biased region" description="Polar residues" evidence="6">
    <location>
        <begin position="11"/>
        <end position="24"/>
    </location>
</feature>
<feature type="domain" description="LITAF" evidence="8">
    <location>
        <begin position="138"/>
        <end position="222"/>
    </location>
</feature>
<organism evidence="9 10">
    <name type="scientific">Furculomyces boomerangus</name>
    <dbReference type="NCBI Taxonomy" id="61424"/>
    <lineage>
        <taxon>Eukaryota</taxon>
        <taxon>Fungi</taxon>
        <taxon>Fungi incertae sedis</taxon>
        <taxon>Zoopagomycota</taxon>
        <taxon>Kickxellomycotina</taxon>
        <taxon>Harpellomycetes</taxon>
        <taxon>Harpellales</taxon>
        <taxon>Harpellaceae</taxon>
        <taxon>Furculomyces</taxon>
    </lineage>
</organism>
<dbReference type="PANTHER" id="PTHR23292">
    <property type="entry name" value="LIPOPOLYSACCHARIDE-INDUCED TUMOR NECROSIS FACTOR-ALPHA FACTOR"/>
    <property type="match status" value="1"/>
</dbReference>
<keyword evidence="5 7" id="KW-0472">Membrane</keyword>
<keyword evidence="7" id="KW-0812">Transmembrane</keyword>
<comment type="caution">
    <text evidence="9">The sequence shown here is derived from an EMBL/GenBank/DDBJ whole genome shotgun (WGS) entry which is preliminary data.</text>
</comment>
<keyword evidence="10" id="KW-1185">Reference proteome</keyword>
<evidence type="ECO:0000313" key="10">
    <source>
        <dbReference type="Proteomes" id="UP000245699"/>
    </source>
</evidence>
<evidence type="ECO:0000256" key="2">
    <source>
        <dbReference type="ARBA" id="ARBA00005975"/>
    </source>
</evidence>
<dbReference type="PANTHER" id="PTHR23292:SF6">
    <property type="entry name" value="FI16602P1-RELATED"/>
    <property type="match status" value="1"/>
</dbReference>
<evidence type="ECO:0000256" key="7">
    <source>
        <dbReference type="SAM" id="Phobius"/>
    </source>
</evidence>
<evidence type="ECO:0000256" key="3">
    <source>
        <dbReference type="ARBA" id="ARBA00022723"/>
    </source>
</evidence>
<evidence type="ECO:0000259" key="8">
    <source>
        <dbReference type="PROSITE" id="PS51837"/>
    </source>
</evidence>
<name>A0A2T9YMC1_9FUNG</name>
<comment type="similarity">
    <text evidence="2">Belongs to the CDIP1/LITAF family.</text>
</comment>
<dbReference type="Proteomes" id="UP000245699">
    <property type="component" value="Unassembled WGS sequence"/>
</dbReference>
<feature type="region of interest" description="Disordered" evidence="6">
    <location>
        <begin position="102"/>
        <end position="130"/>
    </location>
</feature>
<feature type="transmembrane region" description="Helical" evidence="7">
    <location>
        <begin position="179"/>
        <end position="199"/>
    </location>
</feature>
<dbReference type="SMART" id="SM00714">
    <property type="entry name" value="LITAF"/>
    <property type="match status" value="1"/>
</dbReference>
<evidence type="ECO:0000256" key="5">
    <source>
        <dbReference type="ARBA" id="ARBA00023136"/>
    </source>
</evidence>
<dbReference type="GO" id="GO:0008270">
    <property type="term" value="F:zinc ion binding"/>
    <property type="evidence" value="ECO:0007669"/>
    <property type="project" value="TreeGrafter"/>
</dbReference>
<feature type="compositionally biased region" description="Low complexity" evidence="6">
    <location>
        <begin position="25"/>
        <end position="39"/>
    </location>
</feature>
<feature type="compositionally biased region" description="Pro residues" evidence="6">
    <location>
        <begin position="119"/>
        <end position="130"/>
    </location>
</feature>
<feature type="region of interest" description="Disordered" evidence="6">
    <location>
        <begin position="1"/>
        <end position="86"/>
    </location>
</feature>
<dbReference type="OrthoDB" id="5599753at2759"/>
<evidence type="ECO:0000313" key="9">
    <source>
        <dbReference type="EMBL" id="PVU93477.1"/>
    </source>
</evidence>
<reference evidence="9 10" key="1">
    <citation type="journal article" date="2018" name="MBio">
        <title>Comparative Genomics Reveals the Core Gene Toolbox for the Fungus-Insect Symbiosis.</title>
        <authorList>
            <person name="Wang Y."/>
            <person name="Stata M."/>
            <person name="Wang W."/>
            <person name="Stajich J.E."/>
            <person name="White M.M."/>
            <person name="Moncalvo J.M."/>
        </authorList>
    </citation>
    <scope>NUCLEOTIDE SEQUENCE [LARGE SCALE GENOMIC DNA]</scope>
    <source>
        <strain evidence="9 10">AUS-77-4</strain>
    </source>
</reference>
<proteinExistence type="inferred from homology"/>
<sequence length="231" mass="25156">MNEKEREAFGSNPTYNNQNQGSSTNPFNEQNNNNRLNSNILSDYGTGYENTSQQQNATPNPPQYSQAYPGNVQFPSTNQYTSADYQSSKTVTSTSMLVNGMPAMQTSSSVGGPYGVPGNTPPVPPQNNPTPAPVLVNPQGAVVEEISMKKYKGTPVNITCPNCKQNVVTQIIKKHGGKAIAATVGMGLVFWPLMWVPLVMDSMKSKRHECPYCKADLGKTIYVEAKNMKII</sequence>
<dbReference type="AlphaFoldDB" id="A0A2T9YMC1"/>
<protein>
    <recommendedName>
        <fullName evidence="8">LITAF domain-containing protein</fullName>
    </recommendedName>
</protein>
<dbReference type="PROSITE" id="PS51837">
    <property type="entry name" value="LITAF"/>
    <property type="match status" value="1"/>
</dbReference>
<keyword evidence="4" id="KW-0862">Zinc</keyword>
<evidence type="ECO:0000256" key="6">
    <source>
        <dbReference type="SAM" id="MobiDB-lite"/>
    </source>
</evidence>